<name>A0A8J3WTT8_9ACTN</name>
<gene>
    <name evidence="1" type="ORF">Pta02_35630</name>
</gene>
<organism evidence="1 2">
    <name type="scientific">Planobispora takensis</name>
    <dbReference type="NCBI Taxonomy" id="1367882"/>
    <lineage>
        <taxon>Bacteria</taxon>
        <taxon>Bacillati</taxon>
        <taxon>Actinomycetota</taxon>
        <taxon>Actinomycetes</taxon>
        <taxon>Streptosporangiales</taxon>
        <taxon>Streptosporangiaceae</taxon>
        <taxon>Planobispora</taxon>
    </lineage>
</organism>
<dbReference type="AlphaFoldDB" id="A0A8J3WTT8"/>
<proteinExistence type="predicted"/>
<dbReference type="RefSeq" id="WP_203875920.1">
    <property type="nucleotide sequence ID" value="NZ_BOOK01000024.1"/>
</dbReference>
<comment type="caution">
    <text evidence="1">The sequence shown here is derived from an EMBL/GenBank/DDBJ whole genome shotgun (WGS) entry which is preliminary data.</text>
</comment>
<accession>A0A8J3WTT8</accession>
<dbReference type="EMBL" id="BOOK01000024">
    <property type="protein sequence ID" value="GII01555.1"/>
    <property type="molecule type" value="Genomic_DNA"/>
</dbReference>
<protein>
    <submittedName>
        <fullName evidence="1">Uncharacterized protein</fullName>
    </submittedName>
</protein>
<reference evidence="1" key="1">
    <citation type="submission" date="2021-01" db="EMBL/GenBank/DDBJ databases">
        <title>Whole genome shotgun sequence of Planobispora takensis NBRC 109077.</title>
        <authorList>
            <person name="Komaki H."/>
            <person name="Tamura T."/>
        </authorList>
    </citation>
    <scope>NUCLEOTIDE SEQUENCE</scope>
    <source>
        <strain evidence="1">NBRC 109077</strain>
    </source>
</reference>
<evidence type="ECO:0000313" key="1">
    <source>
        <dbReference type="EMBL" id="GII01555.1"/>
    </source>
</evidence>
<evidence type="ECO:0000313" key="2">
    <source>
        <dbReference type="Proteomes" id="UP000634476"/>
    </source>
</evidence>
<keyword evidence="2" id="KW-1185">Reference proteome</keyword>
<dbReference type="Proteomes" id="UP000634476">
    <property type="component" value="Unassembled WGS sequence"/>
</dbReference>
<sequence>MKDEEWENRELEDRLRRAAEIFDPLPAGALQSAIDAYALHTLEAELAELAFDSLERTAGVRGPGRARLLTFRSPPVTIELEISVSGGTGHIIGRLLPPQPARIEIHGRRPMVLTADPLGRFSGEHLPTGAFSLRCRLPSLVVATEWITI</sequence>